<feature type="domain" description="DUF2268" evidence="1">
    <location>
        <begin position="79"/>
        <end position="272"/>
    </location>
</feature>
<dbReference type="InterPro" id="IPR018728">
    <property type="entry name" value="DUF2268"/>
</dbReference>
<keyword evidence="2" id="KW-0378">Hydrolase</keyword>
<dbReference type="GO" id="GO:0008233">
    <property type="term" value="F:peptidase activity"/>
    <property type="evidence" value="ECO:0007669"/>
    <property type="project" value="UniProtKB-KW"/>
</dbReference>
<evidence type="ECO:0000259" key="1">
    <source>
        <dbReference type="Pfam" id="PF10026"/>
    </source>
</evidence>
<proteinExistence type="predicted"/>
<name>A0ABU8F5W7_9BACI</name>
<keyword evidence="3" id="KW-1185">Reference proteome</keyword>
<sequence length="279" mass="32846">MPVIQTQQWLYKFVELCEERSGRGSSNMQREIICNPIMKLLPKINPEVWQYELLRHGLFEPNEWMNIENTVKEMEAQNVWEIVKKEYRFLKKLWNGPKVSIYIFPIKRASLESGEQIPKKNGVAYKGLLFLFMSTKLTKEEIKALFAHEYNHACRLNFLNMSPDKIPLKDSLIIEGLGEYAVKDLYGEQWLAPWTNLYSSEDVMELWKNLFVPSLNVIGLKNHQLFLYGKARSRFPKWIGYYLGFQIVDTFQKRQGPFQNNELYTKSSKEIITGSNFPI</sequence>
<organism evidence="2 3">
    <name type="scientific">Psychrobacillus mangrovi</name>
    <dbReference type="NCBI Taxonomy" id="3117745"/>
    <lineage>
        <taxon>Bacteria</taxon>
        <taxon>Bacillati</taxon>
        <taxon>Bacillota</taxon>
        <taxon>Bacilli</taxon>
        <taxon>Bacillales</taxon>
        <taxon>Bacillaceae</taxon>
        <taxon>Psychrobacillus</taxon>
    </lineage>
</organism>
<accession>A0ABU8F5W7</accession>
<gene>
    <name evidence="2" type="ORF">WAX74_12250</name>
</gene>
<comment type="caution">
    <text evidence="2">The sequence shown here is derived from an EMBL/GenBank/DDBJ whole genome shotgun (WGS) entry which is preliminary data.</text>
</comment>
<evidence type="ECO:0000313" key="3">
    <source>
        <dbReference type="Proteomes" id="UP001364890"/>
    </source>
</evidence>
<dbReference type="GO" id="GO:0006508">
    <property type="term" value="P:proteolysis"/>
    <property type="evidence" value="ECO:0007669"/>
    <property type="project" value="UniProtKB-KW"/>
</dbReference>
<dbReference type="Pfam" id="PF10026">
    <property type="entry name" value="DUF2268"/>
    <property type="match status" value="1"/>
</dbReference>
<keyword evidence="2" id="KW-0645">Protease</keyword>
<evidence type="ECO:0000313" key="2">
    <source>
        <dbReference type="EMBL" id="MEI4770408.1"/>
    </source>
</evidence>
<dbReference type="EMBL" id="JBAWSY010000008">
    <property type="protein sequence ID" value="MEI4770408.1"/>
    <property type="molecule type" value="Genomic_DNA"/>
</dbReference>
<dbReference type="Proteomes" id="UP001364890">
    <property type="component" value="Unassembled WGS sequence"/>
</dbReference>
<protein>
    <submittedName>
        <fullName evidence="2">DUF2268 domain-containing putative Zn-dependent protease</fullName>
    </submittedName>
</protein>
<reference evidence="2 3" key="1">
    <citation type="submission" date="2024-01" db="EMBL/GenBank/DDBJ databases">
        <title>Seven novel Bacillus-like species.</title>
        <authorList>
            <person name="Liu G."/>
        </authorList>
    </citation>
    <scope>NUCLEOTIDE SEQUENCE [LARGE SCALE GENOMIC DNA]</scope>
    <source>
        <strain evidence="2 3">FJAT-51614</strain>
    </source>
</reference>